<protein>
    <recommendedName>
        <fullName evidence="4 16">DNA polymerase I</fullName>
        <ecNumber evidence="3 16">2.7.7.7</ecNumber>
    </recommendedName>
</protein>
<evidence type="ECO:0000256" key="1">
    <source>
        <dbReference type="ARBA" id="ARBA00007705"/>
    </source>
</evidence>
<keyword evidence="22" id="KW-1185">Reference proteome</keyword>
<dbReference type="Pfam" id="PF01367">
    <property type="entry name" value="5_3_exonuc"/>
    <property type="match status" value="1"/>
</dbReference>
<evidence type="ECO:0000256" key="14">
    <source>
        <dbReference type="ARBA" id="ARBA00023204"/>
    </source>
</evidence>
<sequence>MAQIAENPLILVDGSSYLYRAYHAFPPLTNSAGEPTGAMYGVLNMLKSLLAQYNPSHVAVVFDAKGKTFRDELFEHYKSHRPPMPDDLRAQTAPLHEMVKAMGLPLLAVSGVEADDVIGTLALQAEKEGRPVLISTGDKDMAQLVTPNITLINTMTNTILGPEEVEQKYGVPPALIIDFLAMMGDSSDNIPGVPGVGEKTAQALLQGLGGMRSIYDNLDKVAELSFRGAKTMAARLEQNRDVAFLSYQLATIKTDVELELSCSELTVAEPDVAALQALFSRYEFKRWLADLQDGKWLQGKKSNLKAQQTLPDEAPAKPEATSVLASDGYVTILDQATLDEWLEKLKQSDLFAFDLETDSLDTLSANIVGIALAVAPGEAAYLPVGHDYLDAPDQLDRREVLAQLKPVLEDDNALKVGQNLKYDRGVLKNYDIELGGIKFDTMLESYILNSVVGKHDMDSLSARWLNHKTVTFEEIAGKGKNQLTFNQIALEQAAHYAAEDADVTLQLHLKMWAELEKETGPKHVFEEIEMPLVTVISRVERNGVLIDQGILAQHSKELTLRLAELEQKAHELAGEPFNLSSTKQLQTILFEKQGIKPTKKTPGGAPSTSEEVLAELALDYPLPKVILEHRGLSKLKSTYTDKLPQMINPLTGRVHTSYHQAVTATGRLSSTDPNLQNIPVRNDEGRRIRQAFIAGKGNRIVAADYSQIELRIMAHLSQDKGLLDAFAHGEDIHRATASEVFGVALDKVSGEQRRSAKAINFGLIYGMSAFGLSRQLNIGAGEAKRYMDLYFERYPGVLRYMENTRQLAASKGYVETLDGRRLWLPDINSSNAIRRKAAERAAINAPMQGTAADIIKRAMIAVDDWLQQRNDGAIRMIMQVHDELVFEVQGDEVESASQQIRALMEGSMKLDVPLQVEVGVGENWDEAH</sequence>
<evidence type="ECO:0000256" key="6">
    <source>
        <dbReference type="ARBA" id="ARBA00022695"/>
    </source>
</evidence>
<keyword evidence="6 17" id="KW-0548">Nucleotidyltransferase</keyword>
<feature type="domain" description="DNA-directed DNA polymerase family A palm" evidence="20">
    <location>
        <begin position="685"/>
        <end position="892"/>
    </location>
</feature>
<dbReference type="CDD" id="cd08637">
    <property type="entry name" value="DNA_pol_A_pol_I_C"/>
    <property type="match status" value="1"/>
</dbReference>
<comment type="caution">
    <text evidence="21">The sequence shown here is derived from an EMBL/GenBank/DDBJ whole genome shotgun (WGS) entry which is preliminary data.</text>
</comment>
<evidence type="ECO:0000313" key="21">
    <source>
        <dbReference type="EMBL" id="ORN00248.1"/>
    </source>
</evidence>
<dbReference type="InterPro" id="IPR002562">
    <property type="entry name" value="3'-5'_exonuclease_dom"/>
</dbReference>
<dbReference type="InterPro" id="IPR002298">
    <property type="entry name" value="DNA_polymerase_A"/>
</dbReference>
<evidence type="ECO:0000256" key="13">
    <source>
        <dbReference type="ARBA" id="ARBA00023125"/>
    </source>
</evidence>
<evidence type="ECO:0000256" key="3">
    <source>
        <dbReference type="ARBA" id="ARBA00012417"/>
    </source>
</evidence>
<dbReference type="CDD" id="cd06139">
    <property type="entry name" value="DNA_polA_I_Ecoli_like_exo"/>
    <property type="match status" value="1"/>
</dbReference>
<dbReference type="NCBIfam" id="NF004397">
    <property type="entry name" value="PRK05755.1"/>
    <property type="match status" value="1"/>
</dbReference>
<comment type="catalytic activity">
    <reaction evidence="15 17">
        <text>DNA(n) + a 2'-deoxyribonucleoside 5'-triphosphate = DNA(n+1) + diphosphate</text>
        <dbReference type="Rhea" id="RHEA:22508"/>
        <dbReference type="Rhea" id="RHEA-COMP:17339"/>
        <dbReference type="Rhea" id="RHEA-COMP:17340"/>
        <dbReference type="ChEBI" id="CHEBI:33019"/>
        <dbReference type="ChEBI" id="CHEBI:61560"/>
        <dbReference type="ChEBI" id="CHEBI:173112"/>
        <dbReference type="EC" id="2.7.7.7"/>
    </reaction>
</comment>
<dbReference type="SUPFAM" id="SSF53098">
    <property type="entry name" value="Ribonuclease H-like"/>
    <property type="match status" value="1"/>
</dbReference>
<dbReference type="Gene3D" id="1.20.1060.10">
    <property type="entry name" value="Taq DNA Polymerase, Chain T, domain 4"/>
    <property type="match status" value="1"/>
</dbReference>
<dbReference type="SMART" id="SM00475">
    <property type="entry name" value="53EXOc"/>
    <property type="match status" value="1"/>
</dbReference>
<keyword evidence="10 17" id="KW-0378">Hydrolase</keyword>
<name>A0ABX3UTI0_9GAMM</name>
<evidence type="ECO:0000256" key="11">
    <source>
        <dbReference type="ARBA" id="ARBA00022839"/>
    </source>
</evidence>
<reference evidence="21 22" key="1">
    <citation type="journal article" date="2017" name="Antonie Van Leeuwenhoek">
        <title>Phylogenomic resolution of the bacterial genus Pantoea and its relationship with Erwinia and Tatumella.</title>
        <authorList>
            <person name="Palmer M."/>
            <person name="Steenkamp E.T."/>
            <person name="Coetzee M.P."/>
            <person name="Chan W.Y."/>
            <person name="van Zyl E."/>
            <person name="De Maayer P."/>
            <person name="Coutinho T.A."/>
            <person name="Blom J."/>
            <person name="Smits T.H."/>
            <person name="Duffy B."/>
            <person name="Venter S.N."/>
        </authorList>
    </citation>
    <scope>NUCLEOTIDE SEQUENCE [LARGE SCALE GENOMIC DNA]</scope>
    <source>
        <strain evidence="21 22">LMG 5345</strain>
    </source>
</reference>
<evidence type="ECO:0000259" key="19">
    <source>
        <dbReference type="SMART" id="SM00475"/>
    </source>
</evidence>
<dbReference type="PROSITE" id="PS00447">
    <property type="entry name" value="DNA_POLYMERASE_A"/>
    <property type="match status" value="1"/>
</dbReference>
<dbReference type="SMART" id="SM00482">
    <property type="entry name" value="POLAc"/>
    <property type="match status" value="1"/>
</dbReference>
<dbReference type="CDD" id="cd09898">
    <property type="entry name" value="H3TH_53EXO"/>
    <property type="match status" value="1"/>
</dbReference>
<organism evidence="21 22">
    <name type="scientific">Pantoea septica</name>
    <dbReference type="NCBI Taxonomy" id="472695"/>
    <lineage>
        <taxon>Bacteria</taxon>
        <taxon>Pseudomonadati</taxon>
        <taxon>Pseudomonadota</taxon>
        <taxon>Gammaproteobacteria</taxon>
        <taxon>Enterobacterales</taxon>
        <taxon>Erwiniaceae</taxon>
        <taxon>Pantoea</taxon>
    </lineage>
</organism>
<keyword evidence="12 17" id="KW-0239">DNA-directed DNA polymerase</keyword>
<keyword evidence="8" id="KW-0540">Nuclease</keyword>
<dbReference type="InterPro" id="IPR002421">
    <property type="entry name" value="5-3_exonuclease"/>
</dbReference>
<keyword evidence="11 17" id="KW-0269">Exonuclease</keyword>
<dbReference type="SMART" id="SM00474">
    <property type="entry name" value="35EXOc"/>
    <property type="match status" value="1"/>
</dbReference>
<evidence type="ECO:0000259" key="18">
    <source>
        <dbReference type="SMART" id="SM00474"/>
    </source>
</evidence>
<evidence type="ECO:0000256" key="4">
    <source>
        <dbReference type="ARBA" id="ARBA00020311"/>
    </source>
</evidence>
<dbReference type="Pfam" id="PF02739">
    <property type="entry name" value="5_3_exonuc_N"/>
    <property type="match status" value="1"/>
</dbReference>
<dbReference type="InterPro" id="IPR018320">
    <property type="entry name" value="DNA_polymerase_1"/>
</dbReference>
<dbReference type="EMBL" id="MLJJ01000011">
    <property type="protein sequence ID" value="ORN00248.1"/>
    <property type="molecule type" value="Genomic_DNA"/>
</dbReference>
<dbReference type="SUPFAM" id="SSF56672">
    <property type="entry name" value="DNA/RNA polymerases"/>
    <property type="match status" value="1"/>
</dbReference>
<comment type="function">
    <text evidence="17">In addition to polymerase activity, this DNA polymerase exhibits 3'-5' and 5'-3' exonuclease activity.</text>
</comment>
<dbReference type="Pfam" id="PF00476">
    <property type="entry name" value="DNA_pol_A"/>
    <property type="match status" value="1"/>
</dbReference>
<evidence type="ECO:0000259" key="20">
    <source>
        <dbReference type="SMART" id="SM00482"/>
    </source>
</evidence>
<dbReference type="CDD" id="cd09859">
    <property type="entry name" value="PIN_53EXO"/>
    <property type="match status" value="1"/>
</dbReference>
<evidence type="ECO:0000256" key="2">
    <source>
        <dbReference type="ARBA" id="ARBA00011541"/>
    </source>
</evidence>
<evidence type="ECO:0000256" key="16">
    <source>
        <dbReference type="NCBIfam" id="TIGR00593"/>
    </source>
</evidence>
<dbReference type="NCBIfam" id="TIGR00593">
    <property type="entry name" value="pola"/>
    <property type="match status" value="1"/>
</dbReference>
<accession>A0ABX3UTI0</accession>
<dbReference type="SUPFAM" id="SSF88723">
    <property type="entry name" value="PIN domain-like"/>
    <property type="match status" value="1"/>
</dbReference>
<dbReference type="InterPro" id="IPR001098">
    <property type="entry name" value="DNA-dir_DNA_pol_A_palm_dom"/>
</dbReference>
<keyword evidence="14 17" id="KW-0234">DNA repair</keyword>
<dbReference type="InterPro" id="IPR019760">
    <property type="entry name" value="DNA-dir_DNA_pol_A_CS"/>
</dbReference>
<dbReference type="InterPro" id="IPR036279">
    <property type="entry name" value="5-3_exonuclease_C_sf"/>
</dbReference>
<evidence type="ECO:0000256" key="12">
    <source>
        <dbReference type="ARBA" id="ARBA00022932"/>
    </source>
</evidence>
<evidence type="ECO:0000256" key="7">
    <source>
        <dbReference type="ARBA" id="ARBA00022705"/>
    </source>
</evidence>
<keyword evidence="9 17" id="KW-0227">DNA damage</keyword>
<dbReference type="Gene3D" id="3.30.70.370">
    <property type="match status" value="1"/>
</dbReference>
<keyword evidence="5 17" id="KW-0808">Transferase</keyword>
<dbReference type="InterPro" id="IPR008918">
    <property type="entry name" value="HhH2"/>
</dbReference>
<dbReference type="EC" id="2.7.7.7" evidence="3 16"/>
<evidence type="ECO:0000256" key="17">
    <source>
        <dbReference type="RuleBase" id="RU004460"/>
    </source>
</evidence>
<dbReference type="Gene3D" id="3.30.420.10">
    <property type="entry name" value="Ribonuclease H-like superfamily/Ribonuclease H"/>
    <property type="match status" value="1"/>
</dbReference>
<dbReference type="InterPro" id="IPR029060">
    <property type="entry name" value="PIN-like_dom_sf"/>
</dbReference>
<dbReference type="PRINTS" id="PR00868">
    <property type="entry name" value="DNAPOLI"/>
</dbReference>
<evidence type="ECO:0000256" key="9">
    <source>
        <dbReference type="ARBA" id="ARBA00022763"/>
    </source>
</evidence>
<comment type="similarity">
    <text evidence="1 17">Belongs to the DNA polymerase type-A family.</text>
</comment>
<dbReference type="InterPro" id="IPR020046">
    <property type="entry name" value="5-3_exonucl_a-hlix_arch_N"/>
</dbReference>
<dbReference type="InterPro" id="IPR036397">
    <property type="entry name" value="RNaseH_sf"/>
</dbReference>
<feature type="domain" description="5'-3' exonuclease" evidence="19">
    <location>
        <begin position="7"/>
        <end position="268"/>
    </location>
</feature>
<dbReference type="Pfam" id="PF01612">
    <property type="entry name" value="DNA_pol_A_exo1"/>
    <property type="match status" value="1"/>
</dbReference>
<dbReference type="Gene3D" id="3.40.50.1010">
    <property type="entry name" value="5'-nuclease"/>
    <property type="match status" value="1"/>
</dbReference>
<dbReference type="InterPro" id="IPR020045">
    <property type="entry name" value="DNA_polI_H3TH"/>
</dbReference>
<dbReference type="PANTHER" id="PTHR10133:SF27">
    <property type="entry name" value="DNA POLYMERASE NU"/>
    <property type="match status" value="1"/>
</dbReference>
<feature type="domain" description="3'-5' exonuclease" evidence="18">
    <location>
        <begin position="329"/>
        <end position="516"/>
    </location>
</feature>
<dbReference type="PANTHER" id="PTHR10133">
    <property type="entry name" value="DNA POLYMERASE I"/>
    <property type="match status" value="1"/>
</dbReference>
<proteinExistence type="inferred from homology"/>
<keyword evidence="13 17" id="KW-0238">DNA-binding</keyword>
<gene>
    <name evidence="17" type="primary">polA</name>
    <name evidence="21" type="ORF">HA46_07625</name>
</gene>
<dbReference type="SUPFAM" id="SSF47807">
    <property type="entry name" value="5' to 3' exonuclease, C-terminal subdomain"/>
    <property type="match status" value="1"/>
</dbReference>
<evidence type="ECO:0000256" key="10">
    <source>
        <dbReference type="ARBA" id="ARBA00022801"/>
    </source>
</evidence>
<dbReference type="Proteomes" id="UP000193785">
    <property type="component" value="Unassembled WGS sequence"/>
</dbReference>
<dbReference type="InterPro" id="IPR043502">
    <property type="entry name" value="DNA/RNA_pol_sf"/>
</dbReference>
<evidence type="ECO:0000256" key="15">
    <source>
        <dbReference type="ARBA" id="ARBA00049244"/>
    </source>
</evidence>
<evidence type="ECO:0000256" key="8">
    <source>
        <dbReference type="ARBA" id="ARBA00022722"/>
    </source>
</evidence>
<evidence type="ECO:0000256" key="5">
    <source>
        <dbReference type="ARBA" id="ARBA00022679"/>
    </source>
</evidence>
<dbReference type="RefSeq" id="WP_084883529.1">
    <property type="nucleotide sequence ID" value="NZ_MLJJ01000011.1"/>
</dbReference>
<dbReference type="InterPro" id="IPR012337">
    <property type="entry name" value="RNaseH-like_sf"/>
</dbReference>
<evidence type="ECO:0000313" key="22">
    <source>
        <dbReference type="Proteomes" id="UP000193785"/>
    </source>
</evidence>
<dbReference type="SMART" id="SM00279">
    <property type="entry name" value="HhH2"/>
    <property type="match status" value="1"/>
</dbReference>
<dbReference type="Gene3D" id="1.10.150.20">
    <property type="entry name" value="5' to 3' exonuclease, C-terminal subdomain"/>
    <property type="match status" value="2"/>
</dbReference>
<keyword evidence="7 17" id="KW-0235">DNA replication</keyword>
<comment type="subunit">
    <text evidence="2">Single-chain monomer with multiple functions.</text>
</comment>